<evidence type="ECO:0000313" key="3">
    <source>
        <dbReference type="Proteomes" id="UP000294513"/>
    </source>
</evidence>
<dbReference type="SUPFAM" id="SSF52540">
    <property type="entry name" value="P-loop containing nucleoside triphosphate hydrolases"/>
    <property type="match status" value="1"/>
</dbReference>
<feature type="domain" description="AAA+ ATPase" evidence="1">
    <location>
        <begin position="233"/>
        <end position="362"/>
    </location>
</feature>
<comment type="caution">
    <text evidence="2">The sequence shown here is derived from an EMBL/GenBank/DDBJ whole genome shotgun (WGS) entry which is preliminary data.</text>
</comment>
<dbReference type="Proteomes" id="UP000294513">
    <property type="component" value="Unassembled WGS sequence"/>
</dbReference>
<dbReference type="AlphaFoldDB" id="A0A4R5ART2"/>
<name>A0A4R5ART2_9ACTN</name>
<dbReference type="SMART" id="SM00382">
    <property type="entry name" value="AAA"/>
    <property type="match status" value="1"/>
</dbReference>
<dbReference type="InterPro" id="IPR018647">
    <property type="entry name" value="SLFN_3-like_DNA/RNA_helicase"/>
</dbReference>
<sequence length="598" mass="66914">MKMRDGITVSDSEVRSWERSLPVVAHDLVEAGLGQVEMLIEYKLPLTSKRADVVLAGVDRRTGADAYVVVELKQWSRAEVWDEDPSRVLVHNMTGKPKLHPALQAKGYTDYIYGFLVELARRPEALHAVAYLHNAARGDVLDLYDAVKDERTLLFTQSTRGAFVDYLRDRFAPAPGRAAADHFLSSEVRPSKQLLAHAARELRDRDQFVLLDEQQLAYQLVLHAVDKARREDLKTVVVITGGPGSGKSVIALSLLGALSARGLSALHATGSKSFTQTMRRHVAKGSPQTKAMFKYFNNFMDADRNGLDVLICDEAHRIRKVSANQYTPARLRTGRPQVDELIDAARVPVFLLDGQQNVRPGEMGTLEQIREHAESKGLNVQHVSLDEQFRCGGSRKYEDWVLRLLGLHEQPAEPWTDDDDFEVSLAESPQEMEALLRSHHERGRTARMTAGFCWPWSNPRKDAGGWEQSLVPDVVIGDWARPWNVKGDRAIGDAPPSELWATNPGGFGQVGCVYTAQGFEYDWNGVILGRDLVYRDGKLMPNRAASRDPALRPKTVTDKEAAELIRNTYKVLLTRGMVGTLIYSVDEETQAFLSRLLR</sequence>
<evidence type="ECO:0000259" key="1">
    <source>
        <dbReference type="SMART" id="SM00382"/>
    </source>
</evidence>
<dbReference type="InterPro" id="IPR003593">
    <property type="entry name" value="AAA+_ATPase"/>
</dbReference>
<accession>A0A4R5ART2</accession>
<dbReference type="Gene3D" id="3.40.50.300">
    <property type="entry name" value="P-loop containing nucleotide triphosphate hydrolases"/>
    <property type="match status" value="1"/>
</dbReference>
<dbReference type="Pfam" id="PF09848">
    <property type="entry name" value="SLFN-g3_helicase"/>
    <property type="match status" value="1"/>
</dbReference>
<dbReference type="InterPro" id="IPR027417">
    <property type="entry name" value="P-loop_NTPase"/>
</dbReference>
<evidence type="ECO:0000313" key="2">
    <source>
        <dbReference type="EMBL" id="TDD74489.1"/>
    </source>
</evidence>
<dbReference type="CDD" id="cd00009">
    <property type="entry name" value="AAA"/>
    <property type="match status" value="1"/>
</dbReference>
<organism evidence="2 3">
    <name type="scientific">Actinomadura rubrisoli</name>
    <dbReference type="NCBI Taxonomy" id="2530368"/>
    <lineage>
        <taxon>Bacteria</taxon>
        <taxon>Bacillati</taxon>
        <taxon>Actinomycetota</taxon>
        <taxon>Actinomycetes</taxon>
        <taxon>Streptosporangiales</taxon>
        <taxon>Thermomonosporaceae</taxon>
        <taxon>Actinomadura</taxon>
    </lineage>
</organism>
<proteinExistence type="predicted"/>
<protein>
    <submittedName>
        <fullName evidence="2">DUF2075 domain-containing protein</fullName>
    </submittedName>
</protein>
<gene>
    <name evidence="2" type="ORF">E1298_32660</name>
</gene>
<dbReference type="EMBL" id="SMKU01000237">
    <property type="protein sequence ID" value="TDD74489.1"/>
    <property type="molecule type" value="Genomic_DNA"/>
</dbReference>
<keyword evidence="3" id="KW-1185">Reference proteome</keyword>
<dbReference type="OrthoDB" id="3193269at2"/>
<reference evidence="2 3" key="1">
    <citation type="submission" date="2019-03" db="EMBL/GenBank/DDBJ databases">
        <title>Draft genome sequences of novel Actinobacteria.</title>
        <authorList>
            <person name="Sahin N."/>
            <person name="Ay H."/>
            <person name="Saygin H."/>
        </authorList>
    </citation>
    <scope>NUCLEOTIDE SEQUENCE [LARGE SCALE GENOMIC DNA]</scope>
    <source>
        <strain evidence="2 3">H3C3</strain>
    </source>
</reference>